<protein>
    <submittedName>
        <fullName evidence="8">OmpA family protein</fullName>
    </submittedName>
</protein>
<dbReference type="PANTHER" id="PTHR30329">
    <property type="entry name" value="STATOR ELEMENT OF FLAGELLAR MOTOR COMPLEX"/>
    <property type="match status" value="1"/>
</dbReference>
<evidence type="ECO:0000256" key="6">
    <source>
        <dbReference type="SAM" id="SignalP"/>
    </source>
</evidence>
<proteinExistence type="predicted"/>
<dbReference type="PANTHER" id="PTHR30329:SF21">
    <property type="entry name" value="LIPOPROTEIN YIAD-RELATED"/>
    <property type="match status" value="1"/>
</dbReference>
<dbReference type="InterPro" id="IPR006664">
    <property type="entry name" value="OMP_bac"/>
</dbReference>
<dbReference type="Pfam" id="PF00691">
    <property type="entry name" value="OmpA"/>
    <property type="match status" value="1"/>
</dbReference>
<dbReference type="Gene3D" id="3.30.1330.60">
    <property type="entry name" value="OmpA-like domain"/>
    <property type="match status" value="1"/>
</dbReference>
<evidence type="ECO:0000256" key="1">
    <source>
        <dbReference type="ARBA" id="ARBA00004442"/>
    </source>
</evidence>
<sequence>MKALPIMFLGSFFILSTSSAGAQITNPKKVLERKVTNKANQAINKEADKAVDSAFKAKKNPNEPKKETTPANDTTVLPAGGSEPSLQSYTKFDFVPGEKVLFYDDFSQEAIGDFPAAWNTNGTGEVVTTNLYPGKWMKFAMRECIWTDELLKLPDNYTIEFDIVPLGGLEGPGMSGWQMRLMQAKNAKAWDGGSAPGNGGFKFEVAYYGRPGYSTWFYGDECAAAKLSGYVGDEILKEKINQKYHISIWVQKSRIRIYQDQNKIIDLPKAFPTGCVKPDRLRFEYGSAMISNVRIAIGAPDMRSKLITEGKLVTYGIYFDVNKDVIKPESYGTLKGIADVLAENPDVKIKIIGHTDADGNDANNLDLSIRRAAAVKSELVKTFGIDAARIDSEGKGEIQPVAPNDTPSNKALNRRVEFVKQ</sequence>
<evidence type="ECO:0000256" key="5">
    <source>
        <dbReference type="SAM" id="MobiDB-lite"/>
    </source>
</evidence>
<feature type="region of interest" description="Disordered" evidence="5">
    <location>
        <begin position="50"/>
        <end position="82"/>
    </location>
</feature>
<evidence type="ECO:0000256" key="3">
    <source>
        <dbReference type="ARBA" id="ARBA00023237"/>
    </source>
</evidence>
<dbReference type="InterPro" id="IPR006665">
    <property type="entry name" value="OmpA-like"/>
</dbReference>
<dbReference type="InterPro" id="IPR050330">
    <property type="entry name" value="Bact_OuterMem_StrucFunc"/>
</dbReference>
<feature type="chain" id="PRO_5047370676" evidence="6">
    <location>
        <begin position="23"/>
        <end position="421"/>
    </location>
</feature>
<dbReference type="Proteomes" id="UP001200145">
    <property type="component" value="Unassembled WGS sequence"/>
</dbReference>
<dbReference type="EMBL" id="JAKEVY010000001">
    <property type="protein sequence ID" value="MCF1713686.1"/>
    <property type="molecule type" value="Genomic_DNA"/>
</dbReference>
<organism evidence="8 9">
    <name type="scientific">Flavihumibacter fluminis</name>
    <dbReference type="NCBI Taxonomy" id="2909236"/>
    <lineage>
        <taxon>Bacteria</taxon>
        <taxon>Pseudomonadati</taxon>
        <taxon>Bacteroidota</taxon>
        <taxon>Chitinophagia</taxon>
        <taxon>Chitinophagales</taxon>
        <taxon>Chitinophagaceae</taxon>
        <taxon>Flavihumibacter</taxon>
    </lineage>
</organism>
<comment type="caution">
    <text evidence="8">The sequence shown here is derived from an EMBL/GenBank/DDBJ whole genome shotgun (WGS) entry which is preliminary data.</text>
</comment>
<evidence type="ECO:0000259" key="7">
    <source>
        <dbReference type="PROSITE" id="PS51123"/>
    </source>
</evidence>
<dbReference type="RefSeq" id="WP_234864214.1">
    <property type="nucleotide sequence ID" value="NZ_JAKEVY010000001.1"/>
</dbReference>
<dbReference type="CDD" id="cd07185">
    <property type="entry name" value="OmpA_C-like"/>
    <property type="match status" value="1"/>
</dbReference>
<dbReference type="PROSITE" id="PS51123">
    <property type="entry name" value="OMPA_2"/>
    <property type="match status" value="1"/>
</dbReference>
<keyword evidence="3" id="KW-0998">Cell outer membrane</keyword>
<keyword evidence="6" id="KW-0732">Signal</keyword>
<accession>A0ABS9BDV5</accession>
<name>A0ABS9BDV5_9BACT</name>
<gene>
    <name evidence="8" type="ORF">L0U88_03460</name>
</gene>
<dbReference type="InterPro" id="IPR036737">
    <property type="entry name" value="OmpA-like_sf"/>
</dbReference>
<feature type="signal peptide" evidence="6">
    <location>
        <begin position="1"/>
        <end position="22"/>
    </location>
</feature>
<evidence type="ECO:0000256" key="2">
    <source>
        <dbReference type="ARBA" id="ARBA00023136"/>
    </source>
</evidence>
<comment type="subcellular location">
    <subcellularLocation>
        <location evidence="1">Cell outer membrane</location>
    </subcellularLocation>
</comment>
<dbReference type="SUPFAM" id="SSF103088">
    <property type="entry name" value="OmpA-like"/>
    <property type="match status" value="1"/>
</dbReference>
<reference evidence="8 9" key="1">
    <citation type="submission" date="2022-01" db="EMBL/GenBank/DDBJ databases">
        <title>Flavihumibacter sp. nov., isolated from sediment of a river.</title>
        <authorList>
            <person name="Liu H."/>
        </authorList>
    </citation>
    <scope>NUCLEOTIDE SEQUENCE [LARGE SCALE GENOMIC DNA]</scope>
    <source>
        <strain evidence="8 9">RY-1</strain>
    </source>
</reference>
<feature type="domain" description="OmpA-like" evidence="7">
    <location>
        <begin position="306"/>
        <end position="421"/>
    </location>
</feature>
<evidence type="ECO:0000313" key="9">
    <source>
        <dbReference type="Proteomes" id="UP001200145"/>
    </source>
</evidence>
<keyword evidence="2 4" id="KW-0472">Membrane</keyword>
<keyword evidence="9" id="KW-1185">Reference proteome</keyword>
<evidence type="ECO:0000256" key="4">
    <source>
        <dbReference type="PROSITE-ProRule" id="PRU00473"/>
    </source>
</evidence>
<dbReference type="PRINTS" id="PR01021">
    <property type="entry name" value="OMPADOMAIN"/>
</dbReference>
<evidence type="ECO:0000313" key="8">
    <source>
        <dbReference type="EMBL" id="MCF1713686.1"/>
    </source>
</evidence>